<keyword evidence="8 9" id="KW-0472">Membrane</keyword>
<feature type="domain" description="Cytochrome c oxidase assembly factor 3 mitochondrial coiled-coil" evidence="10">
    <location>
        <begin position="66"/>
        <end position="106"/>
    </location>
</feature>
<reference evidence="11" key="1">
    <citation type="submission" date="2023-06" db="EMBL/GenBank/DDBJ databases">
        <title>Genome-scale phylogeny and comparative genomics of the fungal order Sordariales.</title>
        <authorList>
            <consortium name="Lawrence Berkeley National Laboratory"/>
            <person name="Hensen N."/>
            <person name="Bonometti L."/>
            <person name="Westerberg I."/>
            <person name="Brannstrom I.O."/>
            <person name="Guillou S."/>
            <person name="Cros-Aarteil S."/>
            <person name="Calhoun S."/>
            <person name="Haridas S."/>
            <person name="Kuo A."/>
            <person name="Mondo S."/>
            <person name="Pangilinan J."/>
            <person name="Riley R."/>
            <person name="Labutti K."/>
            <person name="Andreopoulos B."/>
            <person name="Lipzen A."/>
            <person name="Chen C."/>
            <person name="Yanf M."/>
            <person name="Daum C."/>
            <person name="Ng V."/>
            <person name="Clum A."/>
            <person name="Steindorff A."/>
            <person name="Ohm R."/>
            <person name="Martin F."/>
            <person name="Silar P."/>
            <person name="Natvig D."/>
            <person name="Lalanne C."/>
            <person name="Gautier V."/>
            <person name="Ament-Velasquez S.L."/>
            <person name="Kruys A."/>
            <person name="Hutchinson M.I."/>
            <person name="Powell A.J."/>
            <person name="Barry K."/>
            <person name="Miller A.N."/>
            <person name="Grigoriev I.V."/>
            <person name="Debuchy R."/>
            <person name="Gladieux P."/>
            <person name="Thoren M.H."/>
            <person name="Johannesson H."/>
        </authorList>
    </citation>
    <scope>NUCLEOTIDE SEQUENCE</scope>
    <source>
        <strain evidence="11">CBS 540.89</strain>
    </source>
</reference>
<evidence type="ECO:0000256" key="4">
    <source>
        <dbReference type="ARBA" id="ARBA00011351"/>
    </source>
</evidence>
<evidence type="ECO:0000256" key="7">
    <source>
        <dbReference type="ARBA" id="ARBA00023128"/>
    </source>
</evidence>
<accession>A0AA40K6R5</accession>
<evidence type="ECO:0000256" key="9">
    <source>
        <dbReference type="RuleBase" id="RU367056"/>
    </source>
</evidence>
<dbReference type="GO" id="GO:0005743">
    <property type="term" value="C:mitochondrial inner membrane"/>
    <property type="evidence" value="ECO:0007669"/>
    <property type="project" value="UniProtKB-UniRule"/>
</dbReference>
<keyword evidence="6 9" id="KW-1133">Transmembrane helix</keyword>
<keyword evidence="5 9" id="KW-0812">Transmembrane</keyword>
<keyword evidence="7 9" id="KW-0496">Mitochondrion</keyword>
<evidence type="ECO:0000256" key="8">
    <source>
        <dbReference type="ARBA" id="ARBA00023136"/>
    </source>
</evidence>
<comment type="subcellular location">
    <subcellularLocation>
        <location evidence="2">Mitochondrion membrane</location>
        <topology evidence="2">Single-pass membrane protein</topology>
    </subcellularLocation>
</comment>
<dbReference type="InterPro" id="IPR041752">
    <property type="entry name" value="Coa3"/>
</dbReference>
<gene>
    <name evidence="11" type="ORF">B0T21DRAFT_406532</name>
</gene>
<dbReference type="EMBL" id="JAUKTV010000001">
    <property type="protein sequence ID" value="KAK0747975.1"/>
    <property type="molecule type" value="Genomic_DNA"/>
</dbReference>
<comment type="caution">
    <text evidence="11">The sequence shown here is derived from an EMBL/GenBank/DDBJ whole genome shotgun (WGS) entry which is preliminary data.</text>
</comment>
<evidence type="ECO:0000256" key="5">
    <source>
        <dbReference type="ARBA" id="ARBA00022692"/>
    </source>
</evidence>
<evidence type="ECO:0000259" key="10">
    <source>
        <dbReference type="Pfam" id="PF09813"/>
    </source>
</evidence>
<evidence type="ECO:0000256" key="6">
    <source>
        <dbReference type="ARBA" id="ARBA00022989"/>
    </source>
</evidence>
<comment type="similarity">
    <text evidence="3 9">Belongs to the COA3 family.</text>
</comment>
<organism evidence="11 12">
    <name type="scientific">Apiosordaria backusii</name>
    <dbReference type="NCBI Taxonomy" id="314023"/>
    <lineage>
        <taxon>Eukaryota</taxon>
        <taxon>Fungi</taxon>
        <taxon>Dikarya</taxon>
        <taxon>Ascomycota</taxon>
        <taxon>Pezizomycotina</taxon>
        <taxon>Sordariomycetes</taxon>
        <taxon>Sordariomycetidae</taxon>
        <taxon>Sordariales</taxon>
        <taxon>Lasiosphaeriaceae</taxon>
        <taxon>Apiosordaria</taxon>
    </lineage>
</organism>
<comment type="subunit">
    <text evidence="4 9">Component of 250-400 kDa complexes called cytochrome oxidase assembly intermediates or COA complexes.</text>
</comment>
<keyword evidence="9" id="KW-0999">Mitochondrion inner membrane</keyword>
<protein>
    <recommendedName>
        <fullName evidence="9">Cytochrome c oxidase assembly factor 3</fullName>
    </recommendedName>
</protein>
<dbReference type="PANTHER" id="PTHR15642">
    <property type="entry name" value="CYTOCHROME C OXIDASE ASSEMBLY FACTOR 3, MITOCHONDRIAL"/>
    <property type="match status" value="1"/>
</dbReference>
<evidence type="ECO:0000256" key="3">
    <source>
        <dbReference type="ARBA" id="ARBA00007035"/>
    </source>
</evidence>
<dbReference type="Pfam" id="PF09813">
    <property type="entry name" value="Coa3_cc"/>
    <property type="match status" value="1"/>
</dbReference>
<proteinExistence type="inferred from homology"/>
<dbReference type="AlphaFoldDB" id="A0AA40K6R5"/>
<name>A0AA40K6R5_9PEZI</name>
<feature type="transmembrane region" description="Helical" evidence="9">
    <location>
        <begin position="73"/>
        <end position="94"/>
    </location>
</feature>
<sequence>MVTQRLEMSISSQSCGVVSSQSRRKNLGARQALDRIASQQRDRLVKMSGLRHNTYYDKKLGQSPALVRARRPYLFKNVVTGLALIGITAGIYTYTLMAVGQDDFEDVKVPDVPVQPAKK</sequence>
<keyword evidence="12" id="KW-1185">Reference proteome</keyword>
<dbReference type="InterPro" id="IPR018628">
    <property type="entry name" value="Coa3_CC"/>
</dbReference>
<evidence type="ECO:0000313" key="12">
    <source>
        <dbReference type="Proteomes" id="UP001172159"/>
    </source>
</evidence>
<evidence type="ECO:0000313" key="11">
    <source>
        <dbReference type="EMBL" id="KAK0747975.1"/>
    </source>
</evidence>
<dbReference type="Proteomes" id="UP001172159">
    <property type="component" value="Unassembled WGS sequence"/>
</dbReference>
<evidence type="ECO:0000256" key="2">
    <source>
        <dbReference type="ARBA" id="ARBA00004304"/>
    </source>
</evidence>
<evidence type="ECO:0000256" key="1">
    <source>
        <dbReference type="ARBA" id="ARBA00003064"/>
    </source>
</evidence>
<comment type="function">
    <text evidence="1 9">Required for assembly of cytochrome c oxidase (complex IV).</text>
</comment>
<dbReference type="GO" id="GO:0033617">
    <property type="term" value="P:mitochondrial respiratory chain complex IV assembly"/>
    <property type="evidence" value="ECO:0007669"/>
    <property type="project" value="UniProtKB-UniRule"/>
</dbReference>
<dbReference type="PANTHER" id="PTHR15642:SF3">
    <property type="entry name" value="CYTOCHROME C OXIDASE ASSEMBLY FACTOR 3 HOMOLOG, MITOCHONDRIAL"/>
    <property type="match status" value="1"/>
</dbReference>